<feature type="region of interest" description="Disordered" evidence="4">
    <location>
        <begin position="440"/>
        <end position="463"/>
    </location>
</feature>
<dbReference type="PROSITE" id="PS51800">
    <property type="entry name" value="ZF_CHHC_U11_48K"/>
    <property type="match status" value="1"/>
</dbReference>
<keyword evidence="7" id="KW-1185">Reference proteome</keyword>
<dbReference type="InterPro" id="IPR022776">
    <property type="entry name" value="TRM13/UPF0224_CHHC_Znf_dom"/>
</dbReference>
<dbReference type="SUPFAM" id="SSF57667">
    <property type="entry name" value="beta-beta-alpha zinc fingers"/>
    <property type="match status" value="1"/>
</dbReference>
<feature type="domain" description="CHHC U11-48K-type" evidence="5">
    <location>
        <begin position="127"/>
        <end position="154"/>
    </location>
</feature>
<dbReference type="AlphaFoldDB" id="A0A8J6HBT3"/>
<evidence type="ECO:0000256" key="2">
    <source>
        <dbReference type="ARBA" id="ARBA00022771"/>
    </source>
</evidence>
<reference evidence="6" key="1">
    <citation type="journal article" date="2020" name="J Insects Food Feed">
        <title>The yellow mealworm (Tenebrio molitor) genome: a resource for the emerging insects as food and feed industry.</title>
        <authorList>
            <person name="Eriksson T."/>
            <person name="Andere A."/>
            <person name="Kelstrup H."/>
            <person name="Emery V."/>
            <person name="Picard C."/>
        </authorList>
    </citation>
    <scope>NUCLEOTIDE SEQUENCE</scope>
    <source>
        <strain evidence="6">Stoneville</strain>
        <tissue evidence="6">Whole head</tissue>
    </source>
</reference>
<dbReference type="Pfam" id="PF05253">
    <property type="entry name" value="zf-U11-48K"/>
    <property type="match status" value="2"/>
</dbReference>
<sequence length="546" mass="65812">MGLTLKKKFGNSPVRYMRTKLDNDEEFKILKKVVKRYKFNLVDEDLEEMHRLQTSTKKLYLEEPSQMSNEDDDEDDKVDSEIQNLNGPVSPDGQVLKIEDDEWNEMKAGSCHQNHEEEVSICTMDDIVQCPYNPFHMCLKTRLSTHMWKCHNQEYMRDLDLQLQERLHPQEQESWDDDNHSTYVPPVKPWWKKTEKKEEKSGCPYNPFYMCLKSRLSRHKWKCHNQEYMRDLDLQLQERLHPQEQEQESSWDGDNHPTYVPPVKPWWKKTQEEKKEEKSWDDVNHPTYVPSSHPQMEELQQTYICSTLLKYNTQEVEESWDDDNYPTYVPPVKPRWKKTQLEEEESWDDDDNPTYVPVVTPPWKTPRNKKTPICPYNKLHMCLAGRLPRHMWKCHKEQYYRDVDVQLQERLHLQQQEVEESWDDDNYPTYVPPVKPWWKKTQEGKKEEKSWDDDNHPTYVPSSHPQMEELQQTYICSTLLKYNTQEVEESWDDDNYPTYVPPVKPRWKKTQLEEEESWDDDDNPTYVPVVTPPWKTPRNKKTPIVI</sequence>
<keyword evidence="1" id="KW-0479">Metal-binding</keyword>
<evidence type="ECO:0000313" key="7">
    <source>
        <dbReference type="Proteomes" id="UP000719412"/>
    </source>
</evidence>
<feature type="region of interest" description="Disordered" evidence="4">
    <location>
        <begin position="57"/>
        <end position="94"/>
    </location>
</feature>
<evidence type="ECO:0000313" key="6">
    <source>
        <dbReference type="EMBL" id="KAH0811497.1"/>
    </source>
</evidence>
<feature type="compositionally biased region" description="Acidic residues" evidence="4">
    <location>
        <begin position="69"/>
        <end position="78"/>
    </location>
</feature>
<dbReference type="InterPro" id="IPR036236">
    <property type="entry name" value="Znf_C2H2_sf"/>
</dbReference>
<dbReference type="Proteomes" id="UP000719412">
    <property type="component" value="Unassembled WGS sequence"/>
</dbReference>
<keyword evidence="3" id="KW-0862">Zinc</keyword>
<protein>
    <recommendedName>
        <fullName evidence="5">CHHC U11-48K-type domain-containing protein</fullName>
    </recommendedName>
</protein>
<dbReference type="EMBL" id="JABDTM020026760">
    <property type="protein sequence ID" value="KAH0811497.1"/>
    <property type="molecule type" value="Genomic_DNA"/>
</dbReference>
<organism evidence="6 7">
    <name type="scientific">Tenebrio molitor</name>
    <name type="common">Yellow mealworm beetle</name>
    <dbReference type="NCBI Taxonomy" id="7067"/>
    <lineage>
        <taxon>Eukaryota</taxon>
        <taxon>Metazoa</taxon>
        <taxon>Ecdysozoa</taxon>
        <taxon>Arthropoda</taxon>
        <taxon>Hexapoda</taxon>
        <taxon>Insecta</taxon>
        <taxon>Pterygota</taxon>
        <taxon>Neoptera</taxon>
        <taxon>Endopterygota</taxon>
        <taxon>Coleoptera</taxon>
        <taxon>Polyphaga</taxon>
        <taxon>Cucujiformia</taxon>
        <taxon>Tenebrionidae</taxon>
        <taxon>Tenebrio</taxon>
    </lineage>
</organism>
<reference evidence="6" key="2">
    <citation type="submission" date="2021-08" db="EMBL/GenBank/DDBJ databases">
        <authorList>
            <person name="Eriksson T."/>
        </authorList>
    </citation>
    <scope>NUCLEOTIDE SEQUENCE</scope>
    <source>
        <strain evidence="6">Stoneville</strain>
        <tissue evidence="6">Whole head</tissue>
    </source>
</reference>
<name>A0A8J6HBT3_TENMO</name>
<evidence type="ECO:0000256" key="1">
    <source>
        <dbReference type="ARBA" id="ARBA00022723"/>
    </source>
</evidence>
<feature type="compositionally biased region" description="Basic residues" evidence="4">
    <location>
        <begin position="537"/>
        <end position="546"/>
    </location>
</feature>
<gene>
    <name evidence="6" type="ORF">GEV33_011294</name>
</gene>
<evidence type="ECO:0000256" key="3">
    <source>
        <dbReference type="ARBA" id="ARBA00022833"/>
    </source>
</evidence>
<feature type="region of interest" description="Disordered" evidence="4">
    <location>
        <begin position="511"/>
        <end position="546"/>
    </location>
</feature>
<feature type="compositionally biased region" description="Acidic residues" evidence="4">
    <location>
        <begin position="513"/>
        <end position="523"/>
    </location>
</feature>
<comment type="caution">
    <text evidence="6">The sequence shown here is derived from an EMBL/GenBank/DDBJ whole genome shotgun (WGS) entry which is preliminary data.</text>
</comment>
<accession>A0A8J6HBT3</accession>
<feature type="compositionally biased region" description="Basic and acidic residues" evidence="4">
    <location>
        <begin position="440"/>
        <end position="456"/>
    </location>
</feature>
<dbReference type="GO" id="GO:0008270">
    <property type="term" value="F:zinc ion binding"/>
    <property type="evidence" value="ECO:0007669"/>
    <property type="project" value="UniProtKB-KW"/>
</dbReference>
<evidence type="ECO:0000256" key="4">
    <source>
        <dbReference type="SAM" id="MobiDB-lite"/>
    </source>
</evidence>
<keyword evidence="2" id="KW-0863">Zinc-finger</keyword>
<evidence type="ECO:0000259" key="5">
    <source>
        <dbReference type="PROSITE" id="PS51800"/>
    </source>
</evidence>
<proteinExistence type="predicted"/>